<comment type="pathway">
    <text evidence="5 18">Metabolic intermediate biosynthesis; chorismate biosynthesis; chorismate from D-erythrose 4-phosphate and phosphoenolpyruvate: step 2/7.</text>
</comment>
<dbReference type="SUPFAM" id="SSF56796">
    <property type="entry name" value="Dehydroquinate synthase-like"/>
    <property type="match status" value="1"/>
</dbReference>
<evidence type="ECO:0000256" key="14">
    <source>
        <dbReference type="ARBA" id="ARBA00023027"/>
    </source>
</evidence>
<evidence type="ECO:0000256" key="17">
    <source>
        <dbReference type="ARBA" id="ARBA00023285"/>
    </source>
</evidence>
<dbReference type="HAMAP" id="MF_00110">
    <property type="entry name" value="DHQ_synthase"/>
    <property type="match status" value="1"/>
</dbReference>
<feature type="binding site" evidence="18">
    <location>
        <begin position="75"/>
        <end position="80"/>
    </location>
    <ligand>
        <name>NAD(+)</name>
        <dbReference type="ChEBI" id="CHEBI:57540"/>
    </ligand>
</feature>
<dbReference type="AlphaFoldDB" id="A0A1S7LIG6"/>
<dbReference type="GO" id="GO:0008652">
    <property type="term" value="P:amino acid biosynthetic process"/>
    <property type="evidence" value="ECO:0007669"/>
    <property type="project" value="UniProtKB-KW"/>
</dbReference>
<comment type="subcellular location">
    <subcellularLocation>
        <location evidence="4 18">Cytoplasm</location>
    </subcellularLocation>
</comment>
<evidence type="ECO:0000256" key="2">
    <source>
        <dbReference type="ARBA" id="ARBA00001911"/>
    </source>
</evidence>
<dbReference type="CDD" id="cd08195">
    <property type="entry name" value="DHQS"/>
    <property type="match status" value="1"/>
</dbReference>
<dbReference type="GO" id="GO:0046872">
    <property type="term" value="F:metal ion binding"/>
    <property type="evidence" value="ECO:0007669"/>
    <property type="project" value="UniProtKB-KW"/>
</dbReference>
<evidence type="ECO:0000256" key="3">
    <source>
        <dbReference type="ARBA" id="ARBA00003485"/>
    </source>
</evidence>
<dbReference type="FunFam" id="3.40.50.1970:FF:000001">
    <property type="entry name" value="3-dehydroquinate synthase"/>
    <property type="match status" value="1"/>
</dbReference>
<dbReference type="Gene3D" id="1.20.1090.10">
    <property type="entry name" value="Dehydroquinate synthase-like - alpha domain"/>
    <property type="match status" value="1"/>
</dbReference>
<feature type="domain" description="3-dehydroquinate synthase N-terminal" evidence="19">
    <location>
        <begin position="71"/>
        <end position="182"/>
    </location>
</feature>
<dbReference type="GO" id="GO:0009423">
    <property type="term" value="P:chorismate biosynthetic process"/>
    <property type="evidence" value="ECO:0007669"/>
    <property type="project" value="UniProtKB-UniRule"/>
</dbReference>
<dbReference type="EMBL" id="LO017727">
    <property type="protein sequence ID" value="CRH06183.1"/>
    <property type="molecule type" value="Genomic_DNA"/>
</dbReference>
<keyword evidence="16 18" id="KW-0456">Lyase</keyword>
<dbReference type="PIRSF" id="PIRSF001455">
    <property type="entry name" value="DHQ_synth"/>
    <property type="match status" value="1"/>
</dbReference>
<evidence type="ECO:0000256" key="11">
    <source>
        <dbReference type="ARBA" id="ARBA00022723"/>
    </source>
</evidence>
<dbReference type="UniPathway" id="UPA00053">
    <property type="reaction ID" value="UER00085"/>
</dbReference>
<keyword evidence="17 18" id="KW-0170">Cobalt</keyword>
<evidence type="ECO:0000259" key="19">
    <source>
        <dbReference type="Pfam" id="PF01761"/>
    </source>
</evidence>
<comment type="cofactor">
    <cofactor evidence="2 18">
        <name>NAD(+)</name>
        <dbReference type="ChEBI" id="CHEBI:57540"/>
    </cofactor>
</comment>
<dbReference type="PANTHER" id="PTHR43622">
    <property type="entry name" value="3-DEHYDROQUINATE SYNTHASE"/>
    <property type="match status" value="1"/>
</dbReference>
<dbReference type="EC" id="4.2.3.4" evidence="7 18"/>
<dbReference type="Pfam" id="PF24621">
    <property type="entry name" value="DHQS_C"/>
    <property type="match status" value="1"/>
</dbReference>
<feature type="binding site" evidence="18">
    <location>
        <position position="155"/>
    </location>
    <ligand>
        <name>NAD(+)</name>
        <dbReference type="ChEBI" id="CHEBI:57540"/>
    </ligand>
</feature>
<accession>A0A1S7LIG6</accession>
<dbReference type="NCBIfam" id="TIGR01357">
    <property type="entry name" value="aroB"/>
    <property type="match status" value="1"/>
</dbReference>
<evidence type="ECO:0000256" key="4">
    <source>
        <dbReference type="ARBA" id="ARBA00004496"/>
    </source>
</evidence>
<dbReference type="InterPro" id="IPR050071">
    <property type="entry name" value="Dehydroquinate_synthase"/>
</dbReference>
<comment type="catalytic activity">
    <reaction evidence="1 18">
        <text>7-phospho-2-dehydro-3-deoxy-D-arabino-heptonate = 3-dehydroquinate + phosphate</text>
        <dbReference type="Rhea" id="RHEA:21968"/>
        <dbReference type="ChEBI" id="CHEBI:32364"/>
        <dbReference type="ChEBI" id="CHEBI:43474"/>
        <dbReference type="ChEBI" id="CHEBI:58394"/>
        <dbReference type="EC" id="4.2.3.4"/>
    </reaction>
</comment>
<keyword evidence="11 18" id="KW-0479">Metal-binding</keyword>
<feature type="domain" description="3-dehydroquinate synthase C-terminal" evidence="20">
    <location>
        <begin position="185"/>
        <end position="329"/>
    </location>
</feature>
<dbReference type="PANTHER" id="PTHR43622:SF7">
    <property type="entry name" value="3-DEHYDROQUINATE SYNTHASE, CHLOROPLASTIC"/>
    <property type="match status" value="1"/>
</dbReference>
<dbReference type="Pfam" id="PF01761">
    <property type="entry name" value="DHQ_synthase"/>
    <property type="match status" value="1"/>
</dbReference>
<evidence type="ECO:0000256" key="10">
    <source>
        <dbReference type="ARBA" id="ARBA00022605"/>
    </source>
</evidence>
<evidence type="ECO:0000313" key="21">
    <source>
        <dbReference type="EMBL" id="CRH06183.1"/>
    </source>
</evidence>
<evidence type="ECO:0000256" key="16">
    <source>
        <dbReference type="ARBA" id="ARBA00023239"/>
    </source>
</evidence>
<proteinExistence type="inferred from homology"/>
<keyword evidence="14 18" id="KW-0520">NAD</keyword>
<comment type="caution">
    <text evidence="18">Lacks conserved residue(s) required for the propagation of feature annotation.</text>
</comment>
<keyword evidence="10 18" id="KW-0028">Amino-acid biosynthesis</keyword>
<feature type="binding site" evidence="18">
    <location>
        <position position="188"/>
    </location>
    <ligand>
        <name>Zn(2+)</name>
        <dbReference type="ChEBI" id="CHEBI:29105"/>
    </ligand>
</feature>
<dbReference type="InterPro" id="IPR030963">
    <property type="entry name" value="DHQ_synth_fam"/>
</dbReference>
<evidence type="ECO:0000256" key="15">
    <source>
        <dbReference type="ARBA" id="ARBA00023141"/>
    </source>
</evidence>
<keyword evidence="13 18" id="KW-0862">Zinc</keyword>
<reference evidence="21" key="1">
    <citation type="submission" date="2015-04" db="EMBL/GenBank/DDBJ databases">
        <authorList>
            <person name="Syromyatnikov M.Y."/>
            <person name="Popov V.N."/>
        </authorList>
    </citation>
    <scope>NUCLEOTIDE SEQUENCE</scope>
    <source>
        <strain evidence="21">MO-1</strain>
    </source>
</reference>
<keyword evidence="15 18" id="KW-0057">Aromatic amino acid biosynthesis</keyword>
<evidence type="ECO:0000256" key="12">
    <source>
        <dbReference type="ARBA" id="ARBA00022741"/>
    </source>
</evidence>
<evidence type="ECO:0000256" key="8">
    <source>
        <dbReference type="ARBA" id="ARBA00017684"/>
    </source>
</evidence>
<feature type="binding site" evidence="18">
    <location>
        <position position="251"/>
    </location>
    <ligand>
        <name>Zn(2+)</name>
        <dbReference type="ChEBI" id="CHEBI:29105"/>
    </ligand>
</feature>
<dbReference type="InterPro" id="IPR056179">
    <property type="entry name" value="DHQS_C"/>
</dbReference>
<keyword evidence="9 18" id="KW-0963">Cytoplasm</keyword>
<feature type="binding site" evidence="18">
    <location>
        <position position="146"/>
    </location>
    <ligand>
        <name>NAD(+)</name>
        <dbReference type="ChEBI" id="CHEBI:57540"/>
    </ligand>
</feature>
<evidence type="ECO:0000256" key="6">
    <source>
        <dbReference type="ARBA" id="ARBA00005412"/>
    </source>
</evidence>
<gene>
    <name evidence="18 21" type="primary">aroB</name>
    <name evidence="21" type="ORF">MAGMO_2010</name>
</gene>
<dbReference type="GO" id="GO:0009073">
    <property type="term" value="P:aromatic amino acid family biosynthetic process"/>
    <property type="evidence" value="ECO:0007669"/>
    <property type="project" value="UniProtKB-KW"/>
</dbReference>
<sequence length="367" mass="39531">MPILKSLSLDLGERSYEIVIGENILSTIGERLKSLIRGHQVAVVTNETVAPLYAQRVMQSLEAAGYQATLVILPDGEKYKNWETLNTIFDALIKERFERSGAIVALGGGVVGDMAGFAAASLLRGVPFIQVPTTLLSQVDSSVGGKTGINHPLGKNLIGAFYQPKLVLMDMVTLKSLPKRELLAGLAEVIKYGIIWDAALYATLEERLDDLLNLEMDLLCDVVHRCCAIKAEVVAADERESGQRALLNLGHTFGHAIENQAGYGEILHGEAVGLGMIMAAQMACDLGMVDEALVGRVERLIARSGLPTQLEKKFPMAGYLDAMARDKKVEAGKLRFVLPTAMGSAVVKGGIDEAALRKVLTPYADSN</sequence>
<name>A0A1S7LIG6_MAGMO</name>
<protein>
    <recommendedName>
        <fullName evidence="8 18">3-dehydroquinate synthase</fullName>
        <shortName evidence="18">DHQS</shortName>
        <ecNumber evidence="7 18">4.2.3.4</ecNumber>
    </recommendedName>
</protein>
<evidence type="ECO:0000256" key="9">
    <source>
        <dbReference type="ARBA" id="ARBA00022490"/>
    </source>
</evidence>
<evidence type="ECO:0000256" key="18">
    <source>
        <dbReference type="HAMAP-Rule" id="MF_00110"/>
    </source>
</evidence>
<feature type="binding site" evidence="18">
    <location>
        <begin position="109"/>
        <end position="113"/>
    </location>
    <ligand>
        <name>NAD(+)</name>
        <dbReference type="ChEBI" id="CHEBI:57540"/>
    </ligand>
</feature>
<dbReference type="GO" id="GO:0003856">
    <property type="term" value="F:3-dehydroquinate synthase activity"/>
    <property type="evidence" value="ECO:0007669"/>
    <property type="project" value="UniProtKB-UniRule"/>
</dbReference>
<dbReference type="GO" id="GO:0005737">
    <property type="term" value="C:cytoplasm"/>
    <property type="evidence" value="ECO:0007669"/>
    <property type="project" value="UniProtKB-SubCell"/>
</dbReference>
<dbReference type="GO" id="GO:0000166">
    <property type="term" value="F:nucleotide binding"/>
    <property type="evidence" value="ECO:0007669"/>
    <property type="project" value="UniProtKB-KW"/>
</dbReference>
<comment type="similarity">
    <text evidence="6 18">Belongs to the sugar phosphate cyclases superfamily. Dehydroquinate synthase family.</text>
</comment>
<evidence type="ECO:0000259" key="20">
    <source>
        <dbReference type="Pfam" id="PF24621"/>
    </source>
</evidence>
<evidence type="ECO:0000256" key="13">
    <source>
        <dbReference type="ARBA" id="ARBA00022833"/>
    </source>
</evidence>
<dbReference type="Gene3D" id="3.40.50.1970">
    <property type="match status" value="1"/>
</dbReference>
<evidence type="ECO:0000256" key="1">
    <source>
        <dbReference type="ARBA" id="ARBA00001393"/>
    </source>
</evidence>
<evidence type="ECO:0000256" key="7">
    <source>
        <dbReference type="ARBA" id="ARBA00013031"/>
    </source>
</evidence>
<feature type="binding site" evidence="18">
    <location>
        <begin position="133"/>
        <end position="134"/>
    </location>
    <ligand>
        <name>NAD(+)</name>
        <dbReference type="ChEBI" id="CHEBI:57540"/>
    </ligand>
</feature>
<evidence type="ECO:0000256" key="5">
    <source>
        <dbReference type="ARBA" id="ARBA00004661"/>
    </source>
</evidence>
<organism evidence="21">
    <name type="scientific">Magnetococcus massalia (strain MO-1)</name>
    <dbReference type="NCBI Taxonomy" id="451514"/>
    <lineage>
        <taxon>Bacteria</taxon>
        <taxon>Pseudomonadati</taxon>
        <taxon>Pseudomonadota</taxon>
        <taxon>Magnetococcia</taxon>
        <taxon>Magnetococcales</taxon>
        <taxon>Magnetococcaceae</taxon>
        <taxon>Magnetococcus</taxon>
    </lineage>
</organism>
<comment type="function">
    <text evidence="3 18">Catalyzes the conversion of 3-deoxy-D-arabino-heptulosonate 7-phosphate (DAHP) to dehydroquinate (DHQ).</text>
</comment>
<comment type="cofactor">
    <cofactor evidence="18">
        <name>Co(2+)</name>
        <dbReference type="ChEBI" id="CHEBI:48828"/>
    </cofactor>
    <cofactor evidence="18">
        <name>Zn(2+)</name>
        <dbReference type="ChEBI" id="CHEBI:29105"/>
    </cofactor>
    <text evidence="18">Binds 1 divalent metal cation per subunit. Can use either Co(2+) or Zn(2+).</text>
</comment>
<keyword evidence="12 18" id="KW-0547">Nucleotide-binding</keyword>
<dbReference type="InterPro" id="IPR030960">
    <property type="entry name" value="DHQS/DOIS_N"/>
</dbReference>
<feature type="binding site" evidence="18">
    <location>
        <position position="268"/>
    </location>
    <ligand>
        <name>Zn(2+)</name>
        <dbReference type="ChEBI" id="CHEBI:29105"/>
    </ligand>
</feature>
<dbReference type="InterPro" id="IPR016037">
    <property type="entry name" value="DHQ_synth_AroB"/>
</dbReference>